<dbReference type="CDD" id="cd05389">
    <property type="entry name" value="CobQ_N"/>
    <property type="match status" value="1"/>
</dbReference>
<dbReference type="InterPro" id="IPR033949">
    <property type="entry name" value="CobQ_GATase1"/>
</dbReference>
<dbReference type="HAMAP" id="MF_00028">
    <property type="entry name" value="CobQ"/>
    <property type="match status" value="1"/>
</dbReference>
<comment type="function">
    <text evidence="4">Catalyzes amidations at positions B, D, E, and G on adenosylcobyrinic A,C-diamide. NH(2) groups are provided by glutamine, and one molecule of ATP is hydrogenolyzed for each amidation.</text>
</comment>
<dbReference type="Proteomes" id="UP000183413">
    <property type="component" value="Unassembled WGS sequence"/>
</dbReference>
<dbReference type="InParanoid" id="A0A1I5KT26"/>
<reference evidence="7 8" key="1">
    <citation type="submission" date="2016-10" db="EMBL/GenBank/DDBJ databases">
        <authorList>
            <person name="de Groot N.N."/>
        </authorList>
    </citation>
    <scope>NUCLEOTIDE SEQUENCE [LARGE SCALE GENOMIC DNA]</scope>
    <source>
        <strain evidence="7 8">DSM 43067</strain>
    </source>
</reference>
<dbReference type="InterPro" id="IPR002586">
    <property type="entry name" value="CobQ/CobB/MinD/ParA_Nub-bd_dom"/>
</dbReference>
<feature type="active site" description="Nucleophile" evidence="4">
    <location>
        <position position="335"/>
    </location>
</feature>
<comment type="similarity">
    <text evidence="4">Belongs to the CobB/CobQ family. CobQ subfamily.</text>
</comment>
<evidence type="ECO:0000256" key="2">
    <source>
        <dbReference type="ARBA" id="ARBA00022573"/>
    </source>
</evidence>
<dbReference type="CDD" id="cd01750">
    <property type="entry name" value="GATase1_CobQ"/>
    <property type="match status" value="1"/>
</dbReference>
<dbReference type="RefSeq" id="WP_075022718.1">
    <property type="nucleotide sequence ID" value="NZ_FOVH01000010.1"/>
</dbReference>
<dbReference type="PROSITE" id="PS51274">
    <property type="entry name" value="GATASE_COBBQ"/>
    <property type="match status" value="1"/>
</dbReference>
<dbReference type="PANTHER" id="PTHR21343">
    <property type="entry name" value="DETHIOBIOTIN SYNTHETASE"/>
    <property type="match status" value="1"/>
</dbReference>
<dbReference type="SUPFAM" id="SSF52317">
    <property type="entry name" value="Class I glutamine amidotransferase-like"/>
    <property type="match status" value="1"/>
</dbReference>
<dbReference type="PROSITE" id="PS51273">
    <property type="entry name" value="GATASE_TYPE_1"/>
    <property type="match status" value="1"/>
</dbReference>
<dbReference type="SUPFAM" id="SSF52540">
    <property type="entry name" value="P-loop containing nucleoside triphosphate hydrolases"/>
    <property type="match status" value="1"/>
</dbReference>
<protein>
    <recommendedName>
        <fullName evidence="4">Cobyric acid synthase</fullName>
    </recommendedName>
</protein>
<dbReference type="Pfam" id="PF07685">
    <property type="entry name" value="GATase_3"/>
    <property type="match status" value="1"/>
</dbReference>
<dbReference type="GO" id="GO:0003824">
    <property type="term" value="F:catalytic activity"/>
    <property type="evidence" value="ECO:0007669"/>
    <property type="project" value="InterPro"/>
</dbReference>
<dbReference type="InterPro" id="IPR011698">
    <property type="entry name" value="GATase_3"/>
</dbReference>
<evidence type="ECO:0000256" key="1">
    <source>
        <dbReference type="ARBA" id="ARBA00004953"/>
    </source>
</evidence>
<evidence type="ECO:0000259" key="5">
    <source>
        <dbReference type="Pfam" id="PF01656"/>
    </source>
</evidence>
<dbReference type="AlphaFoldDB" id="A0A1I5KT26"/>
<organism evidence="7 8">
    <name type="scientific">Actinomadura madurae</name>
    <dbReference type="NCBI Taxonomy" id="1993"/>
    <lineage>
        <taxon>Bacteria</taxon>
        <taxon>Bacillati</taxon>
        <taxon>Actinomycetota</taxon>
        <taxon>Actinomycetes</taxon>
        <taxon>Streptosporangiales</taxon>
        <taxon>Thermomonosporaceae</taxon>
        <taxon>Actinomadura</taxon>
    </lineage>
</organism>
<dbReference type="InterPro" id="IPR027417">
    <property type="entry name" value="P-loop_NTPase"/>
</dbReference>
<evidence type="ECO:0000313" key="7">
    <source>
        <dbReference type="EMBL" id="SFO87776.1"/>
    </source>
</evidence>
<evidence type="ECO:0000256" key="4">
    <source>
        <dbReference type="HAMAP-Rule" id="MF_00028"/>
    </source>
</evidence>
<keyword evidence="3 4" id="KW-0315">Glutamine amidotransferase</keyword>
<dbReference type="STRING" id="1993.SAMN04489713_110118"/>
<gene>
    <name evidence="4" type="primary">cobQ</name>
    <name evidence="7" type="ORF">SAMN04489713_110118</name>
</gene>
<dbReference type="NCBIfam" id="TIGR00313">
    <property type="entry name" value="cobQ"/>
    <property type="match status" value="1"/>
</dbReference>
<keyword evidence="2 4" id="KW-0169">Cobalamin biosynthesis</keyword>
<dbReference type="GO" id="GO:0009236">
    <property type="term" value="P:cobalamin biosynthetic process"/>
    <property type="evidence" value="ECO:0007669"/>
    <property type="project" value="UniProtKB-UniRule"/>
</dbReference>
<keyword evidence="8" id="KW-1185">Reference proteome</keyword>
<dbReference type="InterPro" id="IPR047045">
    <property type="entry name" value="CobQ_N"/>
</dbReference>
<dbReference type="eggNOG" id="COG1492">
    <property type="taxonomic scope" value="Bacteria"/>
</dbReference>
<dbReference type="InterPro" id="IPR004459">
    <property type="entry name" value="CobQ_synth"/>
</dbReference>
<evidence type="ECO:0000313" key="8">
    <source>
        <dbReference type="Proteomes" id="UP000183413"/>
    </source>
</evidence>
<dbReference type="PANTHER" id="PTHR21343:SF1">
    <property type="entry name" value="COBYRIC ACID SYNTHASE"/>
    <property type="match status" value="1"/>
</dbReference>
<accession>A0A1I5KT26</accession>
<dbReference type="Pfam" id="PF01656">
    <property type="entry name" value="CbiA"/>
    <property type="match status" value="1"/>
</dbReference>
<dbReference type="Gene3D" id="3.40.50.300">
    <property type="entry name" value="P-loop containing nucleotide triphosphate hydrolases"/>
    <property type="match status" value="1"/>
</dbReference>
<name>A0A1I5KT26_9ACTN</name>
<dbReference type="UniPathway" id="UPA00148"/>
<sequence length="503" mass="53428">MSGLLVAGTTSDAGKSVVTAGLCRWLARRGVRVAPFKAQNMSLNSMVTIDGAEIGRAQYMQAQAAGVEPAARMNPVLLKPGSDRRSQVVVLGRPVAEVDALQYGEHKEWLKGVVLESLDELRAEYDVVVCEGAGSPAEINLRAGDIVNMGLARAADLPVIVVGDIDRGGVFASLFGTVALMEPEDQALVAGFVINKFRGAPELLAPGLEQLKMLTGRPTLGVLPWKLGLYLDSEDTLALDAPRPHARAAHGKETLRIAVVRFPRISNFTDMDALACEPGVVVRYAASAGDLAEADLVVLPGTRATVTDLEWLRDRGMAGEIQKRADEGRPVLGICGGYQMLAGEILDEVESRRGRVEGLGLLPARVEFGAEKTLGRPQGSAYGEDVHAYEIHHGHVEAYGEPFLDGCRKGAVWGTTWHGAMENDGFRRAFLEDVAQHADRDFTPAPDVSFHALREATLDTLGDLVEQHMDTGALGRIIEGGAPAGLPVVPPGGAPEPPAAAVG</sequence>
<dbReference type="NCBIfam" id="NF001989">
    <property type="entry name" value="PRK00784.1"/>
    <property type="match status" value="1"/>
</dbReference>
<dbReference type="InterPro" id="IPR029062">
    <property type="entry name" value="Class_I_gatase-like"/>
</dbReference>
<feature type="domain" description="CobQ/CobB/MinD/ParA nucleotide binding" evidence="5">
    <location>
        <begin position="5"/>
        <end position="227"/>
    </location>
</feature>
<evidence type="ECO:0000259" key="6">
    <source>
        <dbReference type="Pfam" id="PF07685"/>
    </source>
</evidence>
<dbReference type="GO" id="GO:0015420">
    <property type="term" value="F:ABC-type vitamin B12 transporter activity"/>
    <property type="evidence" value="ECO:0007669"/>
    <property type="project" value="UniProtKB-UniRule"/>
</dbReference>
<feature type="active site" evidence="4">
    <location>
        <position position="418"/>
    </location>
</feature>
<comment type="pathway">
    <text evidence="1 4">Cofactor biosynthesis; adenosylcobalamin biosynthesis.</text>
</comment>
<proteinExistence type="inferred from homology"/>
<dbReference type="FunCoup" id="A0A1I5KT26">
    <property type="interactions" value="115"/>
</dbReference>
<feature type="domain" description="CobB/CobQ-like glutamine amidotransferase" evidence="6">
    <location>
        <begin position="256"/>
        <end position="425"/>
    </location>
</feature>
<evidence type="ECO:0000256" key="3">
    <source>
        <dbReference type="ARBA" id="ARBA00022962"/>
    </source>
</evidence>
<dbReference type="Gene3D" id="3.40.50.880">
    <property type="match status" value="1"/>
</dbReference>
<dbReference type="EMBL" id="FOVH01000010">
    <property type="protein sequence ID" value="SFO87776.1"/>
    <property type="molecule type" value="Genomic_DNA"/>
</dbReference>